<evidence type="ECO:0008006" key="3">
    <source>
        <dbReference type="Google" id="ProtNLM"/>
    </source>
</evidence>
<dbReference type="Proteomes" id="UP000618460">
    <property type="component" value="Unassembled WGS sequence"/>
</dbReference>
<dbReference type="Pfam" id="PF06289">
    <property type="entry name" value="FlbD"/>
    <property type="match status" value="1"/>
</dbReference>
<reference evidence="1" key="2">
    <citation type="submission" date="2020-09" db="EMBL/GenBank/DDBJ databases">
        <authorList>
            <person name="Sun Q."/>
            <person name="Zhou Y."/>
        </authorList>
    </citation>
    <scope>NUCLEOTIDE SEQUENCE</scope>
    <source>
        <strain evidence="1">CGMCC 1.6333</strain>
    </source>
</reference>
<evidence type="ECO:0000313" key="1">
    <source>
        <dbReference type="EMBL" id="GGM21436.1"/>
    </source>
</evidence>
<dbReference type="PANTHER" id="PTHR39185:SF1">
    <property type="entry name" value="SWARMING MOTILITY PROTEIN SWRD"/>
    <property type="match status" value="1"/>
</dbReference>
<keyword evidence="2" id="KW-1185">Reference proteome</keyword>
<dbReference type="RefSeq" id="WP_420816002.1">
    <property type="nucleotide sequence ID" value="NZ_QJSH01000001.1"/>
</dbReference>
<protein>
    <recommendedName>
        <fullName evidence="3">Flagellar protein FlbD</fullName>
    </recommendedName>
</protein>
<proteinExistence type="predicted"/>
<dbReference type="PANTHER" id="PTHR39185">
    <property type="entry name" value="SWARMING MOTILITY PROTEIN SWRD"/>
    <property type="match status" value="1"/>
</dbReference>
<dbReference type="InterPro" id="IPR009384">
    <property type="entry name" value="SwrD-like"/>
</dbReference>
<dbReference type="EMBL" id="BMLG01000001">
    <property type="protein sequence ID" value="GGM21436.1"/>
    <property type="molecule type" value="Genomic_DNA"/>
</dbReference>
<evidence type="ECO:0000313" key="2">
    <source>
        <dbReference type="Proteomes" id="UP000618460"/>
    </source>
</evidence>
<organism evidence="1 2">
    <name type="scientific">Paraliobacillus quinghaiensis</name>
    <dbReference type="NCBI Taxonomy" id="470815"/>
    <lineage>
        <taxon>Bacteria</taxon>
        <taxon>Bacillati</taxon>
        <taxon>Bacillota</taxon>
        <taxon>Bacilli</taxon>
        <taxon>Bacillales</taxon>
        <taxon>Bacillaceae</taxon>
        <taxon>Paraliobacillus</taxon>
    </lineage>
</organism>
<comment type="caution">
    <text evidence="1">The sequence shown here is derived from an EMBL/GenBank/DDBJ whole genome shotgun (WGS) entry which is preliminary data.</text>
</comment>
<reference evidence="1" key="1">
    <citation type="journal article" date="2014" name="Int. J. Syst. Evol. Microbiol.">
        <title>Complete genome sequence of Corynebacterium casei LMG S-19264T (=DSM 44701T), isolated from a smear-ripened cheese.</title>
        <authorList>
            <consortium name="US DOE Joint Genome Institute (JGI-PGF)"/>
            <person name="Walter F."/>
            <person name="Albersmeier A."/>
            <person name="Kalinowski J."/>
            <person name="Ruckert C."/>
        </authorList>
    </citation>
    <scope>NUCLEOTIDE SEQUENCE</scope>
    <source>
        <strain evidence="1">CGMCC 1.6333</strain>
    </source>
</reference>
<accession>A0A917TGE4</accession>
<gene>
    <name evidence="1" type="primary">ylzI</name>
    <name evidence="1" type="ORF">GCM10011351_04130</name>
</gene>
<name>A0A917TGE4_9BACI</name>
<sequence length="85" mass="9649">MEQVYITCSNHNMIEITKFNGDSFTLNALLIEQIQSFPDTTITLTNGKIIVVKESEQEVVTLVNSYYEMIGIKGWQKKVGECNES</sequence>
<dbReference type="AlphaFoldDB" id="A0A917TGE4"/>